<accession>A0A5S6R1G4</accession>
<dbReference type="AlphaFoldDB" id="A0A5S6R1G4"/>
<name>A0A5S6R1G4_TRIMR</name>
<reference evidence="2" key="3">
    <citation type="submission" date="2019-12" db="UniProtKB">
        <authorList>
            <consortium name="WormBaseParasite"/>
        </authorList>
    </citation>
    <scope>IDENTIFICATION</scope>
</reference>
<protein>
    <submittedName>
        <fullName evidence="2 3">Uncharacterized protein</fullName>
    </submittedName>
</protein>
<keyword evidence="1" id="KW-1185">Reference proteome</keyword>
<organism evidence="1 2">
    <name type="scientific">Trichuris muris</name>
    <name type="common">Mouse whipworm</name>
    <dbReference type="NCBI Taxonomy" id="70415"/>
    <lineage>
        <taxon>Eukaryota</taxon>
        <taxon>Metazoa</taxon>
        <taxon>Ecdysozoa</taxon>
        <taxon>Nematoda</taxon>
        <taxon>Enoplea</taxon>
        <taxon>Dorylaimia</taxon>
        <taxon>Trichinellida</taxon>
        <taxon>Trichuridae</taxon>
        <taxon>Trichuris</taxon>
    </lineage>
</organism>
<sequence length="75" mass="8959">MHVFCGPQTISHLHFYPAIRRYLHNTRRSQPSFDEISHLGFWPQLATSGDYRPWNNVRKCDRFDFINFYSKASVP</sequence>
<reference evidence="1" key="2">
    <citation type="submission" date="2014-03" db="EMBL/GenBank/DDBJ databases">
        <title>The whipworm genome and dual-species transcriptomics of an intimate host-pathogen interaction.</title>
        <authorList>
            <person name="Foth B.J."/>
            <person name="Tsai I.J."/>
            <person name="Reid A.J."/>
            <person name="Bancroft A.J."/>
            <person name="Nichol S."/>
            <person name="Tracey A."/>
            <person name="Holroyd N."/>
            <person name="Cotton J.A."/>
            <person name="Stanley E.J."/>
            <person name="Zarowiecki M."/>
            <person name="Liu J.Z."/>
            <person name="Huckvale T."/>
            <person name="Cooper P.J."/>
            <person name="Grencis R.K."/>
            <person name="Berriman M."/>
        </authorList>
    </citation>
    <scope>NUCLEOTIDE SEQUENCE [LARGE SCALE GENOMIC DNA]</scope>
    <source>
        <strain evidence="1">Edinburgh</strain>
    </source>
</reference>
<dbReference type="WBParaSite" id="TMUE_3000013139.2">
    <property type="protein sequence ID" value="TMUE_3000013139.2"/>
    <property type="gene ID" value="WBGene00285083"/>
</dbReference>
<dbReference type="WBParaSite" id="TMUE_3000013139.1">
    <property type="protein sequence ID" value="TMUE_3000013139.1"/>
    <property type="gene ID" value="WBGene00285083"/>
</dbReference>
<proteinExistence type="predicted"/>
<dbReference type="Proteomes" id="UP000046395">
    <property type="component" value="Unassembled WGS sequence"/>
</dbReference>
<evidence type="ECO:0000313" key="1">
    <source>
        <dbReference type="Proteomes" id="UP000046395"/>
    </source>
</evidence>
<evidence type="ECO:0000313" key="2">
    <source>
        <dbReference type="WBParaSite" id="TMUE_3000013139.1"/>
    </source>
</evidence>
<reference evidence="1" key="1">
    <citation type="submission" date="2013-11" db="EMBL/GenBank/DDBJ databases">
        <authorList>
            <person name="Aslett M."/>
        </authorList>
    </citation>
    <scope>NUCLEOTIDE SEQUENCE [LARGE SCALE GENOMIC DNA]</scope>
    <source>
        <strain evidence="1">Edinburgh</strain>
    </source>
</reference>
<evidence type="ECO:0000313" key="3">
    <source>
        <dbReference type="WBParaSite" id="TMUE_3000013139.2"/>
    </source>
</evidence>